<keyword evidence="3" id="KW-0812">Transmembrane</keyword>
<organism evidence="5 6">
    <name type="scientific">Archangium lansingense</name>
    <dbReference type="NCBI Taxonomy" id="2995310"/>
    <lineage>
        <taxon>Bacteria</taxon>
        <taxon>Pseudomonadati</taxon>
        <taxon>Myxococcota</taxon>
        <taxon>Myxococcia</taxon>
        <taxon>Myxococcales</taxon>
        <taxon>Cystobacterineae</taxon>
        <taxon>Archangiaceae</taxon>
        <taxon>Archangium</taxon>
    </lineage>
</organism>
<evidence type="ECO:0000259" key="4">
    <source>
        <dbReference type="Pfam" id="PF25876"/>
    </source>
</evidence>
<keyword evidence="1" id="KW-0175">Coiled coil</keyword>
<dbReference type="Gene3D" id="2.40.50.100">
    <property type="match status" value="1"/>
</dbReference>
<reference evidence="5 6" key="1">
    <citation type="submission" date="2022-11" db="EMBL/GenBank/DDBJ databases">
        <title>Minimal conservation of predation-associated metabolite biosynthetic gene clusters underscores biosynthetic potential of Myxococcota including descriptions for ten novel species: Archangium lansinium sp. nov., Myxococcus landrumus sp. nov., Nannocystis bai.</title>
        <authorList>
            <person name="Ahearne A."/>
            <person name="Stevens C."/>
            <person name="Phillips K."/>
        </authorList>
    </citation>
    <scope>NUCLEOTIDE SEQUENCE [LARGE SCALE GENOMIC DNA]</scope>
    <source>
        <strain evidence="5 6">MIWBW</strain>
    </source>
</reference>
<dbReference type="PANTHER" id="PTHR30438">
    <property type="entry name" value="36 KDA ANTIGEN-RELATED"/>
    <property type="match status" value="1"/>
</dbReference>
<sequence length="356" mass="38200">MSKILSKKGVKWLLVVGVVAVVALFGFRYWKGKQSALPDGITSGNGRLEAKLVDVAAKEPLRVLEILADEGAVVQPGQVLVRLDTTTLLAQLAEAQESIAAAQERLAFSRASIVKQKSEIELAEIELERSRRLVKEGAGSRREFDVRNAKVETAKATLAEAEAMLQTSKQQVEVARASAATIQTRIEDATLKSPVLGRVLYRLAEPGEVLAAGGKALTLVNLEDVYMEIFLPSEQAASVAIGAEGRITLDYAPDRAVPGKVSFVSPEAQFTPKQVETRSEREKLMFRVKIQVPRELASQYVENIKTGVRGVGYVKTNPSAAWPNWLQNLVAPAPGKQPAPSPGAQPEPGTGGSSGG</sequence>
<evidence type="ECO:0000256" key="3">
    <source>
        <dbReference type="SAM" id="Phobius"/>
    </source>
</evidence>
<dbReference type="RefSeq" id="WP_267537328.1">
    <property type="nucleotide sequence ID" value="NZ_JAPNKA010000001.1"/>
</dbReference>
<dbReference type="Proteomes" id="UP001207654">
    <property type="component" value="Unassembled WGS sequence"/>
</dbReference>
<accession>A0ABT4AA73</accession>
<dbReference type="Gene3D" id="6.10.140.1990">
    <property type="match status" value="1"/>
</dbReference>
<protein>
    <submittedName>
        <fullName evidence="5">HlyD family efflux transporter periplasmic adaptor subunit</fullName>
    </submittedName>
</protein>
<evidence type="ECO:0000256" key="2">
    <source>
        <dbReference type="SAM" id="MobiDB-lite"/>
    </source>
</evidence>
<feature type="domain" description="Multidrug resistance protein MdtA-like alpha-helical hairpin" evidence="4">
    <location>
        <begin position="110"/>
        <end position="171"/>
    </location>
</feature>
<dbReference type="SUPFAM" id="SSF111369">
    <property type="entry name" value="HlyD-like secretion proteins"/>
    <property type="match status" value="1"/>
</dbReference>
<keyword evidence="3" id="KW-0472">Membrane</keyword>
<evidence type="ECO:0000313" key="6">
    <source>
        <dbReference type="Proteomes" id="UP001207654"/>
    </source>
</evidence>
<proteinExistence type="predicted"/>
<gene>
    <name evidence="5" type="ORF">OV287_29200</name>
</gene>
<dbReference type="PANTHER" id="PTHR30438:SF2">
    <property type="entry name" value="MEMBRANE PROTEIN"/>
    <property type="match status" value="1"/>
</dbReference>
<dbReference type="Gene3D" id="2.40.30.170">
    <property type="match status" value="1"/>
</dbReference>
<keyword evidence="6" id="KW-1185">Reference proteome</keyword>
<dbReference type="EMBL" id="JAPNKA010000001">
    <property type="protein sequence ID" value="MCY1078556.1"/>
    <property type="molecule type" value="Genomic_DNA"/>
</dbReference>
<dbReference type="InterPro" id="IPR058624">
    <property type="entry name" value="MdtA-like_HH"/>
</dbReference>
<feature type="transmembrane region" description="Helical" evidence="3">
    <location>
        <begin position="12"/>
        <end position="30"/>
    </location>
</feature>
<keyword evidence="3" id="KW-1133">Transmembrane helix</keyword>
<feature type="region of interest" description="Disordered" evidence="2">
    <location>
        <begin position="330"/>
        <end position="356"/>
    </location>
</feature>
<name>A0ABT4AA73_9BACT</name>
<evidence type="ECO:0000313" key="5">
    <source>
        <dbReference type="EMBL" id="MCY1078556.1"/>
    </source>
</evidence>
<dbReference type="InterPro" id="IPR030190">
    <property type="entry name" value="MacA_alpha-hairpin_sf"/>
</dbReference>
<evidence type="ECO:0000256" key="1">
    <source>
        <dbReference type="SAM" id="Coils"/>
    </source>
</evidence>
<feature type="compositionally biased region" description="Pro residues" evidence="2">
    <location>
        <begin position="335"/>
        <end position="345"/>
    </location>
</feature>
<dbReference type="Pfam" id="PF25876">
    <property type="entry name" value="HH_MFP_RND"/>
    <property type="match status" value="1"/>
</dbReference>
<comment type="caution">
    <text evidence="5">The sequence shown here is derived from an EMBL/GenBank/DDBJ whole genome shotgun (WGS) entry which is preliminary data.</text>
</comment>
<feature type="coiled-coil region" evidence="1">
    <location>
        <begin position="85"/>
        <end position="178"/>
    </location>
</feature>